<feature type="transmembrane region" description="Helical" evidence="1">
    <location>
        <begin position="107"/>
        <end position="128"/>
    </location>
</feature>
<dbReference type="STRING" id="51028.A0A0N4V9P4"/>
<evidence type="ECO:0000313" key="2">
    <source>
        <dbReference type="EMBL" id="VDD91933.1"/>
    </source>
</evidence>
<dbReference type="WBParaSite" id="EVEC_0000716301-mRNA-1">
    <property type="protein sequence ID" value="EVEC_0000716301-mRNA-1"/>
    <property type="gene ID" value="EVEC_0000716301"/>
</dbReference>
<dbReference type="Proteomes" id="UP000274131">
    <property type="component" value="Unassembled WGS sequence"/>
</dbReference>
<keyword evidence="1" id="KW-0472">Membrane</keyword>
<keyword evidence="1" id="KW-1133">Transmembrane helix</keyword>
<reference evidence="2 3" key="2">
    <citation type="submission" date="2018-10" db="EMBL/GenBank/DDBJ databases">
        <authorList>
            <consortium name="Pathogen Informatics"/>
        </authorList>
    </citation>
    <scope>NUCLEOTIDE SEQUENCE [LARGE SCALE GENOMIC DNA]</scope>
</reference>
<protein>
    <submittedName>
        <fullName evidence="4">DUF1189 domain-containing protein</fullName>
    </submittedName>
</protein>
<evidence type="ECO:0000313" key="3">
    <source>
        <dbReference type="Proteomes" id="UP000274131"/>
    </source>
</evidence>
<evidence type="ECO:0000313" key="4">
    <source>
        <dbReference type="WBParaSite" id="EVEC_0000716301-mRNA-1"/>
    </source>
</evidence>
<dbReference type="OrthoDB" id="5820472at2759"/>
<evidence type="ECO:0000256" key="1">
    <source>
        <dbReference type="SAM" id="Phobius"/>
    </source>
</evidence>
<feature type="transmembrane region" description="Helical" evidence="1">
    <location>
        <begin position="237"/>
        <end position="270"/>
    </location>
</feature>
<accession>A0A0N4V9P4</accession>
<keyword evidence="1" id="KW-0812">Transmembrane</keyword>
<keyword evidence="3" id="KW-1185">Reference proteome</keyword>
<dbReference type="AlphaFoldDB" id="A0A0N4V9P4"/>
<name>A0A0N4V9P4_ENTVE</name>
<gene>
    <name evidence="2" type="ORF">EVEC_LOCUS6684</name>
</gene>
<dbReference type="EMBL" id="UXUI01008608">
    <property type="protein sequence ID" value="VDD91933.1"/>
    <property type="molecule type" value="Genomic_DNA"/>
</dbReference>
<reference evidence="4" key="1">
    <citation type="submission" date="2017-02" db="UniProtKB">
        <authorList>
            <consortium name="WormBaseParasite"/>
        </authorList>
    </citation>
    <scope>IDENTIFICATION</scope>
</reference>
<organism evidence="4">
    <name type="scientific">Enterobius vermicularis</name>
    <name type="common">Human pinworm</name>
    <dbReference type="NCBI Taxonomy" id="51028"/>
    <lineage>
        <taxon>Eukaryota</taxon>
        <taxon>Metazoa</taxon>
        <taxon>Ecdysozoa</taxon>
        <taxon>Nematoda</taxon>
        <taxon>Chromadorea</taxon>
        <taxon>Rhabditida</taxon>
        <taxon>Spirurina</taxon>
        <taxon>Oxyuridomorpha</taxon>
        <taxon>Oxyuroidea</taxon>
        <taxon>Oxyuridae</taxon>
        <taxon>Enterobius</taxon>
    </lineage>
</organism>
<feature type="transmembrane region" description="Helical" evidence="1">
    <location>
        <begin position="291"/>
        <end position="315"/>
    </location>
</feature>
<proteinExistence type="predicted"/>
<sequence>MNTGILSVFEPIYDSTFKFSEFLSQRHNGTDVVLKKYETKETLLSFNLVLLYLKSQDRVFTLFCVISAIFALIVLISIVFCIGRFIFGKFGGHRYQAHPTKPCRFRILLTLFLIFWFIDFGFSVLFTYGTADFYTYKPVTSHYVSLKNITGKEIHGAFAANTSSTLKPTYNDNAEGTVLNRNSSVQLDSNSTEQADDLFEIVHEEYGQKIGGGTDNNEGVKTLSYRLTYYNLHEDVVYQLALISLVVVLPILLVYFVLSIFTIIIGSLCYYRSYHPIDRSALSNRMGLWTIRMTVFLIAVASLMVFLSDVTLVYAQLHSQLCPMVQQYVRF</sequence>
<feature type="transmembrane region" description="Helical" evidence="1">
    <location>
        <begin position="59"/>
        <end position="87"/>
    </location>
</feature>